<organism evidence="1 2">
    <name type="scientific">Thelephora ganbajun</name>
    <name type="common">Ganba fungus</name>
    <dbReference type="NCBI Taxonomy" id="370292"/>
    <lineage>
        <taxon>Eukaryota</taxon>
        <taxon>Fungi</taxon>
        <taxon>Dikarya</taxon>
        <taxon>Basidiomycota</taxon>
        <taxon>Agaricomycotina</taxon>
        <taxon>Agaricomycetes</taxon>
        <taxon>Thelephorales</taxon>
        <taxon>Thelephoraceae</taxon>
        <taxon>Thelephora</taxon>
    </lineage>
</organism>
<evidence type="ECO:0000313" key="1">
    <source>
        <dbReference type="EMBL" id="KAF9652175.1"/>
    </source>
</evidence>
<name>A0ACB6ZQQ3_THEGA</name>
<comment type="caution">
    <text evidence="1">The sequence shown here is derived from an EMBL/GenBank/DDBJ whole genome shotgun (WGS) entry which is preliminary data.</text>
</comment>
<proteinExistence type="predicted"/>
<gene>
    <name evidence="1" type="ORF">BDM02DRAFT_3109595</name>
</gene>
<keyword evidence="2" id="KW-1185">Reference proteome</keyword>
<reference evidence="1" key="1">
    <citation type="submission" date="2019-10" db="EMBL/GenBank/DDBJ databases">
        <authorList>
            <consortium name="DOE Joint Genome Institute"/>
            <person name="Kuo A."/>
            <person name="Miyauchi S."/>
            <person name="Kiss E."/>
            <person name="Drula E."/>
            <person name="Kohler A."/>
            <person name="Sanchez-Garcia M."/>
            <person name="Andreopoulos B."/>
            <person name="Barry K.W."/>
            <person name="Bonito G."/>
            <person name="Buee M."/>
            <person name="Carver A."/>
            <person name="Chen C."/>
            <person name="Cichocki N."/>
            <person name="Clum A."/>
            <person name="Culley D."/>
            <person name="Crous P.W."/>
            <person name="Fauchery L."/>
            <person name="Girlanda M."/>
            <person name="Hayes R."/>
            <person name="Keri Z."/>
            <person name="Labutti K."/>
            <person name="Lipzen A."/>
            <person name="Lombard V."/>
            <person name="Magnuson J."/>
            <person name="Maillard F."/>
            <person name="Morin E."/>
            <person name="Murat C."/>
            <person name="Nolan M."/>
            <person name="Ohm R."/>
            <person name="Pangilinan J."/>
            <person name="Pereira M."/>
            <person name="Perotto S."/>
            <person name="Peter M."/>
            <person name="Riley R."/>
            <person name="Sitrit Y."/>
            <person name="Stielow B."/>
            <person name="Szollosi G."/>
            <person name="Zifcakova L."/>
            <person name="Stursova M."/>
            <person name="Spatafora J.W."/>
            <person name="Tedersoo L."/>
            <person name="Vaario L.-M."/>
            <person name="Yamada A."/>
            <person name="Yan M."/>
            <person name="Wang P."/>
            <person name="Xu J."/>
            <person name="Bruns T."/>
            <person name="Baldrian P."/>
            <person name="Vilgalys R."/>
            <person name="Henrissat B."/>
            <person name="Grigoriev I.V."/>
            <person name="Hibbett D."/>
            <person name="Nagy L.G."/>
            <person name="Martin F.M."/>
        </authorList>
    </citation>
    <scope>NUCLEOTIDE SEQUENCE</scope>
    <source>
        <strain evidence="1">P2</strain>
    </source>
</reference>
<accession>A0ACB6ZQQ3</accession>
<evidence type="ECO:0000313" key="2">
    <source>
        <dbReference type="Proteomes" id="UP000886501"/>
    </source>
</evidence>
<sequence>MNSHPNPAPTMISAMTAQTRNQPYKATPSPLRIEATPPSPDQSKALRPNHPPLQSSLAPASLSPTPPVNVTLGHIMRIKRGREERAKFLELEKERRALDEEKLKHETEKRKWEREKRAWEAEREVAEEEKKKMLYQQEVIAARKRRESQLFKVGSMPADLPEIEPQNSRRQGNYSRPAYDPPRRQNLEESSPMISHPPSRHGSSNSLRESSKPQSLHSASPPSPNSSHTVSSIEDTDKIRRRQAPMLLETPPQLPVLMQPYGYPWGMPLMPQMPMPVQMVPQMPYYAMDNMPLLPPTAPFMMQQAGDRRRSTSSSPNRDSTSSGKPVSQSTDRLPPNQGTPSMRRPAGHQRSSSGGSSNQFGNGQWSNQGSGSSSRRSSGIGSDPNQRRDSPRSRPPIPQGHSQGSGSWVVPSPVSQRRQGTVS</sequence>
<dbReference type="EMBL" id="MU117970">
    <property type="protein sequence ID" value="KAF9652175.1"/>
    <property type="molecule type" value="Genomic_DNA"/>
</dbReference>
<dbReference type="Proteomes" id="UP000886501">
    <property type="component" value="Unassembled WGS sequence"/>
</dbReference>
<protein>
    <submittedName>
        <fullName evidence="1">Uncharacterized protein</fullName>
    </submittedName>
</protein>
<reference evidence="1" key="2">
    <citation type="journal article" date="2020" name="Nat. Commun.">
        <title>Large-scale genome sequencing of mycorrhizal fungi provides insights into the early evolution of symbiotic traits.</title>
        <authorList>
            <person name="Miyauchi S."/>
            <person name="Kiss E."/>
            <person name="Kuo A."/>
            <person name="Drula E."/>
            <person name="Kohler A."/>
            <person name="Sanchez-Garcia M."/>
            <person name="Morin E."/>
            <person name="Andreopoulos B."/>
            <person name="Barry K.W."/>
            <person name="Bonito G."/>
            <person name="Buee M."/>
            <person name="Carver A."/>
            <person name="Chen C."/>
            <person name="Cichocki N."/>
            <person name="Clum A."/>
            <person name="Culley D."/>
            <person name="Crous P.W."/>
            <person name="Fauchery L."/>
            <person name="Girlanda M."/>
            <person name="Hayes R.D."/>
            <person name="Keri Z."/>
            <person name="LaButti K."/>
            <person name="Lipzen A."/>
            <person name="Lombard V."/>
            <person name="Magnuson J."/>
            <person name="Maillard F."/>
            <person name="Murat C."/>
            <person name="Nolan M."/>
            <person name="Ohm R.A."/>
            <person name="Pangilinan J."/>
            <person name="Pereira M.F."/>
            <person name="Perotto S."/>
            <person name="Peter M."/>
            <person name="Pfister S."/>
            <person name="Riley R."/>
            <person name="Sitrit Y."/>
            <person name="Stielow J.B."/>
            <person name="Szollosi G."/>
            <person name="Zifcakova L."/>
            <person name="Stursova M."/>
            <person name="Spatafora J.W."/>
            <person name="Tedersoo L."/>
            <person name="Vaario L.M."/>
            <person name="Yamada A."/>
            <person name="Yan M."/>
            <person name="Wang P."/>
            <person name="Xu J."/>
            <person name="Bruns T."/>
            <person name="Baldrian P."/>
            <person name="Vilgalys R."/>
            <person name="Dunand C."/>
            <person name="Henrissat B."/>
            <person name="Grigoriev I.V."/>
            <person name="Hibbett D."/>
            <person name="Nagy L.G."/>
            <person name="Martin F.M."/>
        </authorList>
    </citation>
    <scope>NUCLEOTIDE SEQUENCE</scope>
    <source>
        <strain evidence="1">P2</strain>
    </source>
</reference>